<organism evidence="3 4">
    <name type="scientific">Spinacia oleracea</name>
    <name type="common">Spinach</name>
    <dbReference type="NCBI Taxonomy" id="3562"/>
    <lineage>
        <taxon>Eukaryota</taxon>
        <taxon>Viridiplantae</taxon>
        <taxon>Streptophyta</taxon>
        <taxon>Embryophyta</taxon>
        <taxon>Tracheophyta</taxon>
        <taxon>Spermatophyta</taxon>
        <taxon>Magnoliopsida</taxon>
        <taxon>eudicotyledons</taxon>
        <taxon>Gunneridae</taxon>
        <taxon>Pentapetalae</taxon>
        <taxon>Caryophyllales</taxon>
        <taxon>Chenopodiaceae</taxon>
        <taxon>Chenopodioideae</taxon>
        <taxon>Anserineae</taxon>
        <taxon>Spinacia</taxon>
    </lineage>
</organism>
<gene>
    <name evidence="4" type="primary">LOC130462529</name>
</gene>
<evidence type="ECO:0000256" key="1">
    <source>
        <dbReference type="SAM" id="MobiDB-lite"/>
    </source>
</evidence>
<keyword evidence="3" id="KW-1185">Reference proteome</keyword>
<name>A0ABM3QU92_SPIOL</name>
<evidence type="ECO:0000313" key="3">
    <source>
        <dbReference type="Proteomes" id="UP000813463"/>
    </source>
</evidence>
<proteinExistence type="predicted"/>
<dbReference type="RefSeq" id="XP_056686931.1">
    <property type="nucleotide sequence ID" value="XM_056830953.1"/>
</dbReference>
<feature type="signal peptide" evidence="2">
    <location>
        <begin position="1"/>
        <end position="20"/>
    </location>
</feature>
<dbReference type="Proteomes" id="UP000813463">
    <property type="component" value="Chromosome 6"/>
</dbReference>
<feature type="compositionally biased region" description="Low complexity" evidence="1">
    <location>
        <begin position="115"/>
        <end position="137"/>
    </location>
</feature>
<sequence length="167" mass="17207">MGFAKWGSVFWALIVQSGSAMDRLSPEDKGVVEVPAWLSEEPTLPATKKRPASSTEAPKPKRPFFKKMGPADVVTKPSVPKPSAPPAEGEVPPIQTPIPPPAKKEVPSQVDAEMDGTAGAAADEAAVDQTAAADATALSREDKGKGKETEAPSTDNASTPPAASPIG</sequence>
<evidence type="ECO:0000313" key="4">
    <source>
        <dbReference type="RefSeq" id="XP_056686931.1"/>
    </source>
</evidence>
<feature type="chain" id="PRO_5046770152" evidence="2">
    <location>
        <begin position="21"/>
        <end position="167"/>
    </location>
</feature>
<feature type="compositionally biased region" description="Basic and acidic residues" evidence="1">
    <location>
        <begin position="139"/>
        <end position="150"/>
    </location>
</feature>
<feature type="compositionally biased region" description="Polar residues" evidence="1">
    <location>
        <begin position="151"/>
        <end position="161"/>
    </location>
</feature>
<keyword evidence="2" id="KW-0732">Signal</keyword>
<evidence type="ECO:0000256" key="2">
    <source>
        <dbReference type="SAM" id="SignalP"/>
    </source>
</evidence>
<feature type="region of interest" description="Disordered" evidence="1">
    <location>
        <begin position="40"/>
        <end position="167"/>
    </location>
</feature>
<accession>A0ABM3QU92</accession>
<reference evidence="4" key="2">
    <citation type="submission" date="2025-08" db="UniProtKB">
        <authorList>
            <consortium name="RefSeq"/>
        </authorList>
    </citation>
    <scope>IDENTIFICATION</scope>
    <source>
        <tissue evidence="4">Leaf</tissue>
    </source>
</reference>
<reference evidence="3" key="1">
    <citation type="journal article" date="2021" name="Nat. Commun.">
        <title>Genomic analyses provide insights into spinach domestication and the genetic basis of agronomic traits.</title>
        <authorList>
            <person name="Cai X."/>
            <person name="Sun X."/>
            <person name="Xu C."/>
            <person name="Sun H."/>
            <person name="Wang X."/>
            <person name="Ge C."/>
            <person name="Zhang Z."/>
            <person name="Wang Q."/>
            <person name="Fei Z."/>
            <person name="Jiao C."/>
            <person name="Wang Q."/>
        </authorList>
    </citation>
    <scope>NUCLEOTIDE SEQUENCE [LARGE SCALE GENOMIC DNA]</scope>
    <source>
        <strain evidence="3">cv. Varoflay</strain>
    </source>
</reference>
<dbReference type="GeneID" id="130462529"/>
<protein>
    <submittedName>
        <fullName evidence="4">Uncharacterized protein</fullName>
    </submittedName>
</protein>